<name>A0ABR1WQN7_9PEZI</name>
<feature type="region of interest" description="Disordered" evidence="2">
    <location>
        <begin position="203"/>
        <end position="224"/>
    </location>
</feature>
<proteinExistence type="predicted"/>
<keyword evidence="4" id="KW-1185">Reference proteome</keyword>
<dbReference type="EMBL" id="JAQQWN010000005">
    <property type="protein sequence ID" value="KAK8085854.1"/>
    <property type="molecule type" value="Genomic_DNA"/>
</dbReference>
<dbReference type="Proteomes" id="UP001433268">
    <property type="component" value="Unassembled WGS sequence"/>
</dbReference>
<sequence>MGDPIPAIRSGTVPALPSLAIQLAEIVDDPERSYEDAWDVIKRMARDMRDRQSLILVDREVDAMLHEDELSTSSTFHLLHTVHPRVLRSVCMGTVAYEFHDQQSSVWSDVHSEQGPGAYVVGIAVHGRAGKFLTATETHALINVLQTYLAGCAAWAAREDDFYGELNQQQNHDLTWAMEIDNQCPPAGRVAPSSEMQSEIKQGDGRETEEDVSHRVHRPRFSGSGRNMTTGIHALIAMFQRRLMHGADPNEPQIQSPLLVGSSNDLQTRKQDYRPNVTRFHSDAHLYVLLMSCIKFMGLEPQEVFVPFTKAWEVGQINQGEVLATIVGNSLVSMAGLNVHEPGGKRNENPPEDSVFERTHREVNRRDWFLDNIRQSCDKSEWGRLKKIDAEIFSVTDADLDLKEQEAEDARHDFCAAVSEAETALAGKEAELDEAKDALEREKARQREISALTDEIFADF</sequence>
<protein>
    <submittedName>
        <fullName evidence="3">Uncharacterized protein</fullName>
    </submittedName>
</protein>
<dbReference type="GeneID" id="92044500"/>
<feature type="coiled-coil region" evidence="1">
    <location>
        <begin position="418"/>
        <end position="452"/>
    </location>
</feature>
<comment type="caution">
    <text evidence="3">The sequence shown here is derived from an EMBL/GenBank/DDBJ whole genome shotgun (WGS) entry which is preliminary data.</text>
</comment>
<evidence type="ECO:0000256" key="1">
    <source>
        <dbReference type="SAM" id="Coils"/>
    </source>
</evidence>
<evidence type="ECO:0000313" key="4">
    <source>
        <dbReference type="Proteomes" id="UP001433268"/>
    </source>
</evidence>
<gene>
    <name evidence="3" type="ORF">PG997_007125</name>
</gene>
<evidence type="ECO:0000256" key="2">
    <source>
        <dbReference type="SAM" id="MobiDB-lite"/>
    </source>
</evidence>
<feature type="compositionally biased region" description="Basic and acidic residues" evidence="2">
    <location>
        <begin position="203"/>
        <end position="214"/>
    </location>
</feature>
<organism evidence="3 4">
    <name type="scientific">Apiospora hydei</name>
    <dbReference type="NCBI Taxonomy" id="1337664"/>
    <lineage>
        <taxon>Eukaryota</taxon>
        <taxon>Fungi</taxon>
        <taxon>Dikarya</taxon>
        <taxon>Ascomycota</taxon>
        <taxon>Pezizomycotina</taxon>
        <taxon>Sordariomycetes</taxon>
        <taxon>Xylariomycetidae</taxon>
        <taxon>Amphisphaeriales</taxon>
        <taxon>Apiosporaceae</taxon>
        <taxon>Apiospora</taxon>
    </lineage>
</organism>
<reference evidence="3 4" key="1">
    <citation type="submission" date="2023-01" db="EMBL/GenBank/DDBJ databases">
        <title>Analysis of 21 Apiospora genomes using comparative genomics revels a genus with tremendous synthesis potential of carbohydrate active enzymes and secondary metabolites.</title>
        <authorList>
            <person name="Sorensen T."/>
        </authorList>
    </citation>
    <scope>NUCLEOTIDE SEQUENCE [LARGE SCALE GENOMIC DNA]</scope>
    <source>
        <strain evidence="3 4">CBS 114990</strain>
    </source>
</reference>
<accession>A0ABR1WQN7</accession>
<keyword evidence="1" id="KW-0175">Coiled coil</keyword>
<dbReference type="RefSeq" id="XP_066670363.1">
    <property type="nucleotide sequence ID" value="XM_066811440.1"/>
</dbReference>
<evidence type="ECO:0000313" key="3">
    <source>
        <dbReference type="EMBL" id="KAK8085854.1"/>
    </source>
</evidence>